<reference evidence="2 3" key="2">
    <citation type="journal article" date="2010" name="J. Bacteriol.">
        <title>Complete genome sequence of Beijerinckia indica subsp. indica.</title>
        <authorList>
            <person name="Tamas I."/>
            <person name="Dedysh S.N."/>
            <person name="Liesack W."/>
            <person name="Stott M.B."/>
            <person name="Alam M."/>
            <person name="Murrell J.C."/>
            <person name="Dunfield P.F."/>
        </authorList>
    </citation>
    <scope>NUCLEOTIDE SEQUENCE [LARGE SCALE GENOMIC DNA]</scope>
    <source>
        <strain evidence="3">ATCC 9039 / DSM 1715 / NCIMB 8712</strain>
    </source>
</reference>
<organism evidence="2 3">
    <name type="scientific">Beijerinckia indica subsp. indica (strain ATCC 9039 / DSM 1715 / NCIMB 8712)</name>
    <dbReference type="NCBI Taxonomy" id="395963"/>
    <lineage>
        <taxon>Bacteria</taxon>
        <taxon>Pseudomonadati</taxon>
        <taxon>Pseudomonadota</taxon>
        <taxon>Alphaproteobacteria</taxon>
        <taxon>Hyphomicrobiales</taxon>
        <taxon>Beijerinckiaceae</taxon>
        <taxon>Beijerinckia</taxon>
    </lineage>
</organism>
<dbReference type="InterPro" id="IPR037401">
    <property type="entry name" value="SnoaL-like"/>
</dbReference>
<evidence type="ECO:0000313" key="2">
    <source>
        <dbReference type="EMBL" id="ACB95937.1"/>
    </source>
</evidence>
<dbReference type="Pfam" id="PF13474">
    <property type="entry name" value="SnoaL_3"/>
    <property type="match status" value="1"/>
</dbReference>
<dbReference type="OrthoDB" id="9786718at2"/>
<gene>
    <name evidence="2" type="ordered locus">Bind_2324</name>
</gene>
<dbReference type="RefSeq" id="WP_012385290.1">
    <property type="nucleotide sequence ID" value="NC_010581.1"/>
</dbReference>
<dbReference type="AlphaFoldDB" id="B2IHF2"/>
<evidence type="ECO:0000259" key="1">
    <source>
        <dbReference type="Pfam" id="PF13474"/>
    </source>
</evidence>
<dbReference type="STRING" id="395963.Bind_2324"/>
<reference evidence="3" key="1">
    <citation type="submission" date="2008-03" db="EMBL/GenBank/DDBJ databases">
        <title>Complete sequence of chromosome of Beijerinckia indica subsp. indica ATCC 9039.</title>
        <authorList>
            <consortium name="US DOE Joint Genome Institute"/>
            <person name="Copeland A."/>
            <person name="Lucas S."/>
            <person name="Lapidus A."/>
            <person name="Glavina del Rio T."/>
            <person name="Dalin E."/>
            <person name="Tice H."/>
            <person name="Bruce D."/>
            <person name="Goodwin L."/>
            <person name="Pitluck S."/>
            <person name="LaButti K."/>
            <person name="Schmutz J."/>
            <person name="Larimer F."/>
            <person name="Land M."/>
            <person name="Hauser L."/>
            <person name="Kyrpides N."/>
            <person name="Mikhailova N."/>
            <person name="Dunfield P.F."/>
            <person name="Dedysh S.N."/>
            <person name="Liesack W."/>
            <person name="Saw J.H."/>
            <person name="Alam M."/>
            <person name="Chen Y."/>
            <person name="Murrell J.C."/>
            <person name="Richardson P."/>
        </authorList>
    </citation>
    <scope>NUCLEOTIDE SEQUENCE [LARGE SCALE GENOMIC DNA]</scope>
    <source>
        <strain evidence="3">ATCC 9039 / DSM 1715 / NCIMB 8712</strain>
    </source>
</reference>
<keyword evidence="3" id="KW-1185">Reference proteome</keyword>
<dbReference type="HOGENOM" id="CLU_084893_3_1_5"/>
<protein>
    <recommendedName>
        <fullName evidence="1">SnoaL-like domain-containing protein</fullName>
    </recommendedName>
</protein>
<sequence>MDEILAANALYYAAFSSGDFAKMSALWAPEDISCVHPGWPVLIGRPAVLDSYRNILRNPAQEPIVARDEIALISGNEGRVCCVELAGDMPLATTNWFRRIDGVWRMIHHQASPIAAMVQQATEERPPSPKRLN</sequence>
<dbReference type="KEGG" id="bid:Bind_2324"/>
<name>B2IHF2_BEII9</name>
<dbReference type="EMBL" id="CP001016">
    <property type="protein sequence ID" value="ACB95937.1"/>
    <property type="molecule type" value="Genomic_DNA"/>
</dbReference>
<dbReference type="SUPFAM" id="SSF54427">
    <property type="entry name" value="NTF2-like"/>
    <property type="match status" value="1"/>
</dbReference>
<proteinExistence type="predicted"/>
<evidence type="ECO:0000313" key="3">
    <source>
        <dbReference type="Proteomes" id="UP000001695"/>
    </source>
</evidence>
<dbReference type="PANTHER" id="PTHR34957:SF1">
    <property type="entry name" value="NUCLEAR TRANSPORT FACTOR 2 (NTF2) FAMILY PROTEIN"/>
    <property type="match status" value="1"/>
</dbReference>
<dbReference type="Proteomes" id="UP000001695">
    <property type="component" value="Chromosome"/>
</dbReference>
<dbReference type="eggNOG" id="COG4319">
    <property type="taxonomic scope" value="Bacteria"/>
</dbReference>
<dbReference type="InterPro" id="IPR032710">
    <property type="entry name" value="NTF2-like_dom_sf"/>
</dbReference>
<dbReference type="Gene3D" id="3.10.450.50">
    <property type="match status" value="1"/>
</dbReference>
<accession>B2IHF2</accession>
<feature type="domain" description="SnoaL-like" evidence="1">
    <location>
        <begin position="4"/>
        <end position="115"/>
    </location>
</feature>
<dbReference type="PANTHER" id="PTHR34957">
    <property type="entry name" value="NUCLEAR TRANSPORT FACTOR 2 (NTF2) FAMILY PROTEIN"/>
    <property type="match status" value="1"/>
</dbReference>